<evidence type="ECO:0000256" key="11">
    <source>
        <dbReference type="ARBA" id="ARBA00049902"/>
    </source>
</evidence>
<feature type="compositionally biased region" description="Low complexity" evidence="12">
    <location>
        <begin position="669"/>
        <end position="678"/>
    </location>
</feature>
<reference evidence="16" key="1">
    <citation type="submission" date="2022-06" db="EMBL/GenBank/DDBJ databases">
        <title>Sneathiella actinostolidae sp. nov., isolated from a sea anemonein the Western Pacific Ocean.</title>
        <authorList>
            <person name="Wei M.J."/>
        </authorList>
    </citation>
    <scope>NUCLEOTIDE SEQUENCE</scope>
    <source>
        <strain evidence="16">PHK-P5</strain>
    </source>
</reference>
<evidence type="ECO:0000256" key="2">
    <source>
        <dbReference type="ARBA" id="ARBA00007090"/>
    </source>
</evidence>
<sequence>MKKASKRSAGKPTLTVSGRSTYPQRGRKKSTKRATARNKPVARKKAATPKRKRTAPPPSRGWAGPILNWGGTFVVWGILILGVFLGYFAYTLPDISGIGVIEKRPSMVLQTKGGDRFTTYGDLYGDMLPIEEIPSSMKEAVLATEDSHFYDHFGINPVSLTRAAWRNYQAGKVVQGGSTITQQLAKNLFLTPERTMGRKIRELLLAFWLETDYTKDEILALYLNRMYFGSGTYGIDAASRKYFSKPATQLTTAESAMLAGLLKAPTYYAPTLSLERAQNRASVVVGRMVDEDYLSESQALAILAKPATLKNVSRDFRNVRYFADWAVSEVQSYIGRTDKDLIVTTTLDLQMQRDAEMALETRLKADSKLKHVEQGAFVAMHPNGAVKAMVGGRSYSKSVFNRATIARRQPGSVFKTIVYLAGFENGLSPDDTFTDGPIDIDGWKPNNYTKKYNGDMSLREAYARSINTVAIKVTESVGRDKVADMASNLGLSGNFPLHPSISLGTNEVSLLEMTTAHAIIANGGTRVLPYAVLEIREKGGDVLYTRQSSGQGRVISARTINKMQDVMTAAIKWGTGKAANPGFAAAGKTGTTQDYRDAWFIGFTPDLVAGVWFGNDDGSTTQRVNGSNLPAVAWKDFIQHSNTSQAIAFAKVEEEPDTSSLWQKIVSSFSKKSSSDDSNGTRTTANRINTSDYPDQRTDRP</sequence>
<comment type="similarity">
    <text evidence="2">In the C-terminal section; belongs to the transpeptidase family.</text>
</comment>
<evidence type="ECO:0000256" key="3">
    <source>
        <dbReference type="ARBA" id="ARBA00007739"/>
    </source>
</evidence>
<dbReference type="RefSeq" id="WP_251934363.1">
    <property type="nucleotide sequence ID" value="NZ_CP098747.1"/>
</dbReference>
<keyword evidence="13" id="KW-0472">Membrane</keyword>
<dbReference type="InterPro" id="IPR001460">
    <property type="entry name" value="PCN-bd_Tpept"/>
</dbReference>
<evidence type="ECO:0000256" key="7">
    <source>
        <dbReference type="ARBA" id="ARBA00022679"/>
    </source>
</evidence>
<keyword evidence="13" id="KW-1133">Transmembrane helix</keyword>
<keyword evidence="5" id="KW-0645">Protease</keyword>
<keyword evidence="7" id="KW-0808">Transferase</keyword>
<dbReference type="SUPFAM" id="SSF53955">
    <property type="entry name" value="Lysozyme-like"/>
    <property type="match status" value="1"/>
</dbReference>
<evidence type="ECO:0000259" key="14">
    <source>
        <dbReference type="Pfam" id="PF00905"/>
    </source>
</evidence>
<keyword evidence="17" id="KW-1185">Reference proteome</keyword>
<comment type="pathway">
    <text evidence="1">Cell wall biogenesis; peptidoglycan biosynthesis.</text>
</comment>
<keyword evidence="9" id="KW-0511">Multifunctional enzyme</keyword>
<evidence type="ECO:0000256" key="13">
    <source>
        <dbReference type="SAM" id="Phobius"/>
    </source>
</evidence>
<dbReference type="InterPro" id="IPR001264">
    <property type="entry name" value="Glyco_trans_51"/>
</dbReference>
<dbReference type="EC" id="2.4.99.28" evidence="10"/>
<dbReference type="Pfam" id="PF00912">
    <property type="entry name" value="Transgly"/>
    <property type="match status" value="1"/>
</dbReference>
<evidence type="ECO:0000256" key="10">
    <source>
        <dbReference type="ARBA" id="ARBA00044770"/>
    </source>
</evidence>
<proteinExistence type="inferred from homology"/>
<protein>
    <recommendedName>
        <fullName evidence="10">peptidoglycan glycosyltransferase</fullName>
        <ecNumber evidence="10">2.4.99.28</ecNumber>
    </recommendedName>
</protein>
<evidence type="ECO:0000256" key="8">
    <source>
        <dbReference type="ARBA" id="ARBA00022801"/>
    </source>
</evidence>
<dbReference type="Pfam" id="PF00905">
    <property type="entry name" value="Transpeptidase"/>
    <property type="match status" value="1"/>
</dbReference>
<keyword evidence="13" id="KW-0812">Transmembrane</keyword>
<dbReference type="PANTHER" id="PTHR32282:SF33">
    <property type="entry name" value="PEPTIDOGLYCAN GLYCOSYLTRANSFERASE"/>
    <property type="match status" value="1"/>
</dbReference>
<dbReference type="Gene3D" id="1.10.3810.10">
    <property type="entry name" value="Biosynthetic peptidoglycan transglycosylase-like"/>
    <property type="match status" value="1"/>
</dbReference>
<evidence type="ECO:0000256" key="4">
    <source>
        <dbReference type="ARBA" id="ARBA00022645"/>
    </source>
</evidence>
<evidence type="ECO:0000259" key="15">
    <source>
        <dbReference type="Pfam" id="PF00912"/>
    </source>
</evidence>
<feature type="region of interest" description="Disordered" evidence="12">
    <location>
        <begin position="669"/>
        <end position="701"/>
    </location>
</feature>
<comment type="similarity">
    <text evidence="3">In the N-terminal section; belongs to the glycosyltransferase 51 family.</text>
</comment>
<feature type="region of interest" description="Disordered" evidence="12">
    <location>
        <begin position="1"/>
        <end position="61"/>
    </location>
</feature>
<dbReference type="InterPro" id="IPR036950">
    <property type="entry name" value="PBP_transglycosylase"/>
</dbReference>
<evidence type="ECO:0000313" key="16">
    <source>
        <dbReference type="EMBL" id="USG61363.1"/>
    </source>
</evidence>
<name>A0ABY4W2H6_9PROT</name>
<organism evidence="16 17">
    <name type="scientific">Sneathiella marina</name>
    <dbReference type="NCBI Taxonomy" id="2950108"/>
    <lineage>
        <taxon>Bacteria</taxon>
        <taxon>Pseudomonadati</taxon>
        <taxon>Pseudomonadota</taxon>
        <taxon>Alphaproteobacteria</taxon>
        <taxon>Sneathiellales</taxon>
        <taxon>Sneathiellaceae</taxon>
        <taxon>Sneathiella</taxon>
    </lineage>
</organism>
<dbReference type="InterPro" id="IPR050396">
    <property type="entry name" value="Glycosyltr_51/Transpeptidase"/>
</dbReference>
<dbReference type="PANTHER" id="PTHR32282">
    <property type="entry name" value="BINDING PROTEIN TRANSPEPTIDASE, PUTATIVE-RELATED"/>
    <property type="match status" value="1"/>
</dbReference>
<evidence type="ECO:0000256" key="6">
    <source>
        <dbReference type="ARBA" id="ARBA00022676"/>
    </source>
</evidence>
<dbReference type="SUPFAM" id="SSF56601">
    <property type="entry name" value="beta-lactamase/transpeptidase-like"/>
    <property type="match status" value="1"/>
</dbReference>
<gene>
    <name evidence="16" type="ORF">NBZ79_00035</name>
</gene>
<feature type="domain" description="Glycosyl transferase family 51" evidence="15">
    <location>
        <begin position="123"/>
        <end position="288"/>
    </location>
</feature>
<feature type="transmembrane region" description="Helical" evidence="13">
    <location>
        <begin position="66"/>
        <end position="90"/>
    </location>
</feature>
<evidence type="ECO:0000256" key="9">
    <source>
        <dbReference type="ARBA" id="ARBA00023268"/>
    </source>
</evidence>
<dbReference type="InterPro" id="IPR012338">
    <property type="entry name" value="Beta-lactam/transpept-like"/>
</dbReference>
<accession>A0ABY4W2H6</accession>
<keyword evidence="6" id="KW-0328">Glycosyltransferase</keyword>
<dbReference type="Gene3D" id="3.40.710.10">
    <property type="entry name" value="DD-peptidase/beta-lactamase superfamily"/>
    <property type="match status" value="1"/>
</dbReference>
<feature type="compositionally biased region" description="Polar residues" evidence="12">
    <location>
        <begin position="680"/>
        <end position="693"/>
    </location>
</feature>
<comment type="catalytic activity">
    <reaction evidence="11">
        <text>[GlcNAc-(1-&gt;4)-Mur2Ac(oyl-L-Ala-gamma-D-Glu-L-Lys-D-Ala-D-Ala)](n)-di-trans,octa-cis-undecaprenyl diphosphate + beta-D-GlcNAc-(1-&gt;4)-Mur2Ac(oyl-L-Ala-gamma-D-Glu-L-Lys-D-Ala-D-Ala)-di-trans,octa-cis-undecaprenyl diphosphate = [GlcNAc-(1-&gt;4)-Mur2Ac(oyl-L-Ala-gamma-D-Glu-L-Lys-D-Ala-D-Ala)](n+1)-di-trans,octa-cis-undecaprenyl diphosphate + di-trans,octa-cis-undecaprenyl diphosphate + H(+)</text>
        <dbReference type="Rhea" id="RHEA:23708"/>
        <dbReference type="Rhea" id="RHEA-COMP:9602"/>
        <dbReference type="Rhea" id="RHEA-COMP:9603"/>
        <dbReference type="ChEBI" id="CHEBI:15378"/>
        <dbReference type="ChEBI" id="CHEBI:58405"/>
        <dbReference type="ChEBI" id="CHEBI:60033"/>
        <dbReference type="ChEBI" id="CHEBI:78435"/>
        <dbReference type="EC" id="2.4.99.28"/>
    </reaction>
</comment>
<dbReference type="NCBIfam" id="TIGR02074">
    <property type="entry name" value="PBP_1a_fam"/>
    <property type="match status" value="1"/>
</dbReference>
<feature type="domain" description="Penicillin-binding protein transpeptidase" evidence="14">
    <location>
        <begin position="375"/>
        <end position="606"/>
    </location>
</feature>
<evidence type="ECO:0000256" key="12">
    <source>
        <dbReference type="SAM" id="MobiDB-lite"/>
    </source>
</evidence>
<evidence type="ECO:0000256" key="1">
    <source>
        <dbReference type="ARBA" id="ARBA00004752"/>
    </source>
</evidence>
<dbReference type="EMBL" id="CP098747">
    <property type="protein sequence ID" value="USG61363.1"/>
    <property type="molecule type" value="Genomic_DNA"/>
</dbReference>
<dbReference type="Proteomes" id="UP001056291">
    <property type="component" value="Chromosome"/>
</dbReference>
<keyword evidence="8" id="KW-0378">Hydrolase</keyword>
<evidence type="ECO:0000256" key="5">
    <source>
        <dbReference type="ARBA" id="ARBA00022670"/>
    </source>
</evidence>
<evidence type="ECO:0000313" key="17">
    <source>
        <dbReference type="Proteomes" id="UP001056291"/>
    </source>
</evidence>
<feature type="compositionally biased region" description="Polar residues" evidence="12">
    <location>
        <begin position="14"/>
        <end position="23"/>
    </location>
</feature>
<keyword evidence="4" id="KW-0121">Carboxypeptidase</keyword>
<dbReference type="InterPro" id="IPR023346">
    <property type="entry name" value="Lysozyme-like_dom_sf"/>
</dbReference>
<feature type="compositionally biased region" description="Basic residues" evidence="12">
    <location>
        <begin position="25"/>
        <end position="54"/>
    </location>
</feature>